<keyword evidence="4 6" id="KW-1133">Transmembrane helix</keyword>
<proteinExistence type="predicted"/>
<feature type="transmembrane region" description="Helical" evidence="6">
    <location>
        <begin position="257"/>
        <end position="283"/>
    </location>
</feature>
<dbReference type="GO" id="GO:0016020">
    <property type="term" value="C:membrane"/>
    <property type="evidence" value="ECO:0007669"/>
    <property type="project" value="UniProtKB-SubCell"/>
</dbReference>
<dbReference type="PANTHER" id="PTHR23505">
    <property type="entry name" value="SPINSTER"/>
    <property type="match status" value="1"/>
</dbReference>
<feature type="transmembrane region" description="Helical" evidence="6">
    <location>
        <begin position="424"/>
        <end position="447"/>
    </location>
</feature>
<feature type="domain" description="Major facilitator superfamily (MFS) profile" evidence="7">
    <location>
        <begin position="51"/>
        <end position="447"/>
    </location>
</feature>
<dbReference type="InterPro" id="IPR044770">
    <property type="entry name" value="MFS_spinster-like"/>
</dbReference>
<dbReference type="KEGG" id="spha:D3Y57_04605"/>
<dbReference type="AlphaFoldDB" id="A0A494TDG7"/>
<gene>
    <name evidence="8" type="ORF">D3Y57_04605</name>
</gene>
<organism evidence="8 9">
    <name type="scientific">Sphingomonas paeninsulae</name>
    <dbReference type="NCBI Taxonomy" id="2319844"/>
    <lineage>
        <taxon>Bacteria</taxon>
        <taxon>Pseudomonadati</taxon>
        <taxon>Pseudomonadota</taxon>
        <taxon>Alphaproteobacteria</taxon>
        <taxon>Sphingomonadales</taxon>
        <taxon>Sphingomonadaceae</taxon>
        <taxon>Sphingomonas</taxon>
    </lineage>
</organism>
<dbReference type="InterPro" id="IPR036259">
    <property type="entry name" value="MFS_trans_sf"/>
</dbReference>
<evidence type="ECO:0000256" key="3">
    <source>
        <dbReference type="ARBA" id="ARBA00022692"/>
    </source>
</evidence>
<feature type="transmembrane region" description="Helical" evidence="6">
    <location>
        <begin position="389"/>
        <end position="412"/>
    </location>
</feature>
<dbReference type="PANTHER" id="PTHR23505:SF79">
    <property type="entry name" value="PROTEIN SPINSTER"/>
    <property type="match status" value="1"/>
</dbReference>
<evidence type="ECO:0000313" key="8">
    <source>
        <dbReference type="EMBL" id="AYJ85304.1"/>
    </source>
</evidence>
<evidence type="ECO:0000256" key="2">
    <source>
        <dbReference type="ARBA" id="ARBA00022448"/>
    </source>
</evidence>
<dbReference type="Pfam" id="PF07690">
    <property type="entry name" value="MFS_1"/>
    <property type="match status" value="1"/>
</dbReference>
<feature type="transmembrane region" description="Helical" evidence="6">
    <location>
        <begin position="89"/>
        <end position="110"/>
    </location>
</feature>
<keyword evidence="8" id="KW-0614">Plasmid</keyword>
<feature type="transmembrane region" description="Helical" evidence="6">
    <location>
        <begin position="176"/>
        <end position="194"/>
    </location>
</feature>
<keyword evidence="3 6" id="KW-0812">Transmembrane</keyword>
<feature type="transmembrane region" description="Helical" evidence="6">
    <location>
        <begin position="353"/>
        <end position="377"/>
    </location>
</feature>
<sequence length="462" mass="48505">MQGMRQRANFSAAIAPDFSCCRVNIAMNNSAIRSREMQLSSDADIKPRWGALMLLMLVYSVHSIDRTAFNVLLQPIGREFALSDGQIGLLAGFVYTIPFALAALPVAALADRVNRKRLLALLLFTWSLATLFARWAVNFPMLTGLRAIVGASEAGSPPTCLSLISDLFPPRLRPTAVSIFYIGAPIGVLVGSAIAGKVSSIWGWRWALMAIGLPGILLALILMVALRNPARHVESGGQGTELAPARRIVRWFIKPEIAMTVAAMVVASMVVLGVGAWASVLLIRERAVPIAEAGMGLGLVLGGGGIIGTLLGGLAARFQADGDDRRLLAIAGLAALAGTPCLAIALMSGSGTMTLIALVPYSILLSSYYGPAFGFCLNLAPSSVRARALAVIFILCNIVGGGLGPLSIGLLSDWLKGAGDPFPLTHALGLMVLLSALAGTLFMGAALQMRRVAHRGDTMPAE</sequence>
<dbReference type="Proteomes" id="UP000276254">
    <property type="component" value="Plasmid unnamed1"/>
</dbReference>
<dbReference type="GO" id="GO:0022857">
    <property type="term" value="F:transmembrane transporter activity"/>
    <property type="evidence" value="ECO:0007669"/>
    <property type="project" value="InterPro"/>
</dbReference>
<protein>
    <submittedName>
        <fullName evidence="8">MFS transporter</fullName>
    </submittedName>
</protein>
<dbReference type="InterPro" id="IPR020846">
    <property type="entry name" value="MFS_dom"/>
</dbReference>
<keyword evidence="2" id="KW-0813">Transport</keyword>
<evidence type="ECO:0000256" key="1">
    <source>
        <dbReference type="ARBA" id="ARBA00004141"/>
    </source>
</evidence>
<dbReference type="InterPro" id="IPR011701">
    <property type="entry name" value="MFS"/>
</dbReference>
<evidence type="ECO:0000256" key="6">
    <source>
        <dbReference type="SAM" id="Phobius"/>
    </source>
</evidence>
<feature type="transmembrane region" description="Helical" evidence="6">
    <location>
        <begin position="327"/>
        <end position="347"/>
    </location>
</feature>
<feature type="transmembrane region" description="Helical" evidence="6">
    <location>
        <begin position="117"/>
        <end position="137"/>
    </location>
</feature>
<keyword evidence="5 6" id="KW-0472">Membrane</keyword>
<evidence type="ECO:0000256" key="5">
    <source>
        <dbReference type="ARBA" id="ARBA00023136"/>
    </source>
</evidence>
<evidence type="ECO:0000313" key="9">
    <source>
        <dbReference type="Proteomes" id="UP000276254"/>
    </source>
</evidence>
<dbReference type="SUPFAM" id="SSF103473">
    <property type="entry name" value="MFS general substrate transporter"/>
    <property type="match status" value="1"/>
</dbReference>
<dbReference type="EMBL" id="CP032828">
    <property type="protein sequence ID" value="AYJ85304.1"/>
    <property type="molecule type" value="Genomic_DNA"/>
</dbReference>
<feature type="transmembrane region" description="Helical" evidence="6">
    <location>
        <begin position="206"/>
        <end position="226"/>
    </location>
</feature>
<dbReference type="OrthoDB" id="7442224at2"/>
<comment type="subcellular location">
    <subcellularLocation>
        <location evidence="1">Membrane</location>
        <topology evidence="1">Multi-pass membrane protein</topology>
    </subcellularLocation>
</comment>
<name>A0A494TDG7_SPHPE</name>
<reference evidence="8 9" key="1">
    <citation type="submission" date="2018-09" db="EMBL/GenBank/DDBJ databases">
        <title>Sphingomonas peninsula sp. nov., isolated from fildes peninsula, Antarctic soil.</title>
        <authorList>
            <person name="Yingchao G."/>
        </authorList>
    </citation>
    <scope>NUCLEOTIDE SEQUENCE [LARGE SCALE GENOMIC DNA]</scope>
    <source>
        <strain evidence="8 9">YZ-8</strain>
        <plasmid evidence="8 9">unnamed1</plasmid>
    </source>
</reference>
<accession>A0A494TDG7</accession>
<dbReference type="PROSITE" id="PS50850">
    <property type="entry name" value="MFS"/>
    <property type="match status" value="1"/>
</dbReference>
<evidence type="ECO:0000256" key="4">
    <source>
        <dbReference type="ARBA" id="ARBA00022989"/>
    </source>
</evidence>
<evidence type="ECO:0000259" key="7">
    <source>
        <dbReference type="PROSITE" id="PS50850"/>
    </source>
</evidence>
<feature type="transmembrane region" description="Helical" evidence="6">
    <location>
        <begin position="295"/>
        <end position="315"/>
    </location>
</feature>
<keyword evidence="9" id="KW-1185">Reference proteome</keyword>
<geneLocation type="plasmid" evidence="8">
    <name>unnamed1</name>
</geneLocation>
<dbReference type="Gene3D" id="1.20.1250.20">
    <property type="entry name" value="MFS general substrate transporter like domains"/>
    <property type="match status" value="1"/>
</dbReference>